<sequence length="147" mass="16565">MRPGRSLGFWLPGLAVSLVASAAVAEKTKLSPIAPTEVQDAVLDNRQRCAVFFDAVVMQYELHRDGRVPGFKPGYETPFAFAWSDEIRNWVERNRAQEKADAQRLFQAYADSFGPITFPEAVSNRELYQSDKSYCLELVETDRDAAD</sequence>
<keyword evidence="3" id="KW-1185">Reference proteome</keyword>
<evidence type="ECO:0000313" key="2">
    <source>
        <dbReference type="EMBL" id="MCW3781859.1"/>
    </source>
</evidence>
<name>A0ABT3J2E5_9RHOB</name>
<dbReference type="Proteomes" id="UP001207582">
    <property type="component" value="Unassembled WGS sequence"/>
</dbReference>
<evidence type="ECO:0000313" key="3">
    <source>
        <dbReference type="Proteomes" id="UP001207582"/>
    </source>
</evidence>
<comment type="caution">
    <text evidence="2">The sequence shown here is derived from an EMBL/GenBank/DDBJ whole genome shotgun (WGS) entry which is preliminary data.</text>
</comment>
<feature type="chain" id="PRO_5045131750" evidence="1">
    <location>
        <begin position="23"/>
        <end position="147"/>
    </location>
</feature>
<feature type="signal peptide" evidence="1">
    <location>
        <begin position="1"/>
        <end position="22"/>
    </location>
</feature>
<reference evidence="2 3" key="1">
    <citation type="submission" date="2022-10" db="EMBL/GenBank/DDBJ databases">
        <title>Defluviimonas sp. CAU 1641 isolated from mud.</title>
        <authorList>
            <person name="Kim W."/>
        </authorList>
    </citation>
    <scope>NUCLEOTIDE SEQUENCE [LARGE SCALE GENOMIC DNA]</scope>
    <source>
        <strain evidence="2 3">CAU 1641</strain>
    </source>
</reference>
<keyword evidence="1" id="KW-0732">Signal</keyword>
<gene>
    <name evidence="2" type="ORF">OM960_09660</name>
</gene>
<dbReference type="EMBL" id="JAPDOG010000007">
    <property type="protein sequence ID" value="MCW3781859.1"/>
    <property type="molecule type" value="Genomic_DNA"/>
</dbReference>
<organism evidence="2 3">
    <name type="scientific">Defluviimonas salinarum</name>
    <dbReference type="NCBI Taxonomy" id="2992147"/>
    <lineage>
        <taxon>Bacteria</taxon>
        <taxon>Pseudomonadati</taxon>
        <taxon>Pseudomonadota</taxon>
        <taxon>Alphaproteobacteria</taxon>
        <taxon>Rhodobacterales</taxon>
        <taxon>Paracoccaceae</taxon>
        <taxon>Albidovulum</taxon>
    </lineage>
</organism>
<proteinExistence type="predicted"/>
<protein>
    <submittedName>
        <fullName evidence="2">Uncharacterized protein</fullName>
    </submittedName>
</protein>
<evidence type="ECO:0000256" key="1">
    <source>
        <dbReference type="SAM" id="SignalP"/>
    </source>
</evidence>
<accession>A0ABT3J2E5</accession>